<proteinExistence type="predicted"/>
<dbReference type="EMBL" id="LT985188">
    <property type="protein sequence ID" value="SPD86077.1"/>
    <property type="molecule type" value="Genomic_DNA"/>
</dbReference>
<dbReference type="Gene3D" id="3.40.630.30">
    <property type="match status" value="1"/>
</dbReference>
<sequence length="152" mass="17216">MLAIRRATDDDVAEMAQLAADFGLFTADPQSLASHAERIAALVADPRHCVVVADHDGVLVGYAHAQDYGPTLRHSWTTARLHDLFVREDHRQSGLGRRLHRAIVVWCRSRQVKHLEWQAAPSSIAFYQHLGYRADYGTDYANHPSFEHWFDA</sequence>
<dbReference type="InterPro" id="IPR000182">
    <property type="entry name" value="GNAT_dom"/>
</dbReference>
<keyword evidence="1" id="KW-0808">Transferase</keyword>
<evidence type="ECO:0000256" key="2">
    <source>
        <dbReference type="ARBA" id="ARBA00023315"/>
    </source>
</evidence>
<evidence type="ECO:0000259" key="3">
    <source>
        <dbReference type="PROSITE" id="PS51186"/>
    </source>
</evidence>
<reference evidence="4 5" key="1">
    <citation type="submission" date="2018-02" db="EMBL/GenBank/DDBJ databases">
        <authorList>
            <person name="Cohen D.B."/>
            <person name="Kent A.D."/>
        </authorList>
    </citation>
    <scope>NUCLEOTIDE SEQUENCE [LARGE SCALE GENOMIC DNA]</scope>
    <source>
        <strain evidence="4">1</strain>
    </source>
</reference>
<dbReference type="RefSeq" id="WP_105185153.1">
    <property type="nucleotide sequence ID" value="NZ_BAAAGO010000015.1"/>
</dbReference>
<dbReference type="SUPFAM" id="SSF55729">
    <property type="entry name" value="Acyl-CoA N-acyltransferases (Nat)"/>
    <property type="match status" value="1"/>
</dbReference>
<organism evidence="4 5">
    <name type="scientific">Micropruina glycogenica</name>
    <dbReference type="NCBI Taxonomy" id="75385"/>
    <lineage>
        <taxon>Bacteria</taxon>
        <taxon>Bacillati</taxon>
        <taxon>Actinomycetota</taxon>
        <taxon>Actinomycetes</taxon>
        <taxon>Propionibacteriales</taxon>
        <taxon>Nocardioidaceae</taxon>
        <taxon>Micropruina</taxon>
    </lineage>
</organism>
<dbReference type="CDD" id="cd04301">
    <property type="entry name" value="NAT_SF"/>
    <property type="match status" value="1"/>
</dbReference>
<feature type="domain" description="N-acetyltransferase" evidence="3">
    <location>
        <begin position="2"/>
        <end position="152"/>
    </location>
</feature>
<dbReference type="KEGG" id="mgg:MPLG2_1041"/>
<dbReference type="Pfam" id="PF00583">
    <property type="entry name" value="Acetyltransf_1"/>
    <property type="match status" value="1"/>
</dbReference>
<gene>
    <name evidence="4" type="ORF">MPLG2_1041</name>
</gene>
<dbReference type="AlphaFoldDB" id="A0A2N9JD81"/>
<evidence type="ECO:0000313" key="4">
    <source>
        <dbReference type="EMBL" id="SPD86077.1"/>
    </source>
</evidence>
<evidence type="ECO:0000313" key="5">
    <source>
        <dbReference type="Proteomes" id="UP000238164"/>
    </source>
</evidence>
<dbReference type="InterPro" id="IPR050832">
    <property type="entry name" value="Bact_Acetyltransf"/>
</dbReference>
<dbReference type="OrthoDB" id="2935121at2"/>
<dbReference type="PROSITE" id="PS51186">
    <property type="entry name" value="GNAT"/>
    <property type="match status" value="1"/>
</dbReference>
<name>A0A2N9JD81_9ACTN</name>
<protein>
    <recommendedName>
        <fullName evidence="3">N-acetyltransferase domain-containing protein</fullName>
    </recommendedName>
</protein>
<keyword evidence="2" id="KW-0012">Acyltransferase</keyword>
<accession>A0A2N9JD81</accession>
<dbReference type="GO" id="GO:0016747">
    <property type="term" value="F:acyltransferase activity, transferring groups other than amino-acyl groups"/>
    <property type="evidence" value="ECO:0007669"/>
    <property type="project" value="InterPro"/>
</dbReference>
<dbReference type="PANTHER" id="PTHR43877">
    <property type="entry name" value="AMINOALKYLPHOSPHONATE N-ACETYLTRANSFERASE-RELATED-RELATED"/>
    <property type="match status" value="1"/>
</dbReference>
<dbReference type="Proteomes" id="UP000238164">
    <property type="component" value="Chromosome 1"/>
</dbReference>
<dbReference type="InterPro" id="IPR016181">
    <property type="entry name" value="Acyl_CoA_acyltransferase"/>
</dbReference>
<evidence type="ECO:0000256" key="1">
    <source>
        <dbReference type="ARBA" id="ARBA00022679"/>
    </source>
</evidence>
<keyword evidence="5" id="KW-1185">Reference proteome</keyword>